<name>A0A4U5NF51_STECR</name>
<keyword evidence="1" id="KW-0812">Transmembrane</keyword>
<organism evidence="2">
    <name type="scientific">Steinernema carpocapsae</name>
    <name type="common">Entomopathogenic nematode</name>
    <dbReference type="NCBI Taxonomy" id="34508"/>
    <lineage>
        <taxon>Eukaryota</taxon>
        <taxon>Metazoa</taxon>
        <taxon>Ecdysozoa</taxon>
        <taxon>Nematoda</taxon>
        <taxon>Chromadorea</taxon>
        <taxon>Rhabditida</taxon>
        <taxon>Tylenchina</taxon>
        <taxon>Panagrolaimomorpha</taxon>
        <taxon>Strongyloidoidea</taxon>
        <taxon>Steinernematidae</taxon>
        <taxon>Steinernema</taxon>
    </lineage>
</organism>
<protein>
    <submittedName>
        <fullName evidence="2">Uncharacterized protein</fullName>
    </submittedName>
</protein>
<dbReference type="AlphaFoldDB" id="A0A4U5NF51"/>
<sequence>MSTSALQISRWPSWLRLPRSKFIALAAGLSVLALGYLLNSEWKKRKTRRASGGADEEKNDVVQELRRGDANSICGS</sequence>
<evidence type="ECO:0000256" key="1">
    <source>
        <dbReference type="SAM" id="Phobius"/>
    </source>
</evidence>
<evidence type="ECO:0000313" key="2">
    <source>
        <dbReference type="EMBL" id="TKR81290.1"/>
    </source>
</evidence>
<dbReference type="EMBL" id="AZBU02000004">
    <property type="protein sequence ID" value="TKR81290.1"/>
    <property type="molecule type" value="Genomic_DNA"/>
</dbReference>
<reference evidence="2" key="1">
    <citation type="submission" date="2013-11" db="EMBL/GenBank/DDBJ databases">
        <authorList>
            <person name="Sternberg P."/>
            <person name="Dillman A."/>
            <person name="Macchietto M."/>
        </authorList>
    </citation>
    <scope>NUCLEOTIDE SEQUENCE</scope>
    <source>
        <strain evidence="2">ALL</strain>
    </source>
</reference>
<accession>A0A4U5NF51</accession>
<feature type="transmembrane region" description="Helical" evidence="1">
    <location>
        <begin position="20"/>
        <end position="39"/>
    </location>
</feature>
<reference evidence="2" key="3">
    <citation type="journal article" date="2019" name="G3 (Bethesda)">
        <title>Hybrid Assembly of the Genome of the Entomopathogenic Nematode Steinernema carpocapsae Identifies the X-Chromosome.</title>
        <authorList>
            <person name="Serra L."/>
            <person name="Macchietto M."/>
            <person name="Macias-Munoz A."/>
            <person name="McGill C.J."/>
            <person name="Rodriguez I.M."/>
            <person name="Rodriguez B."/>
            <person name="Murad R."/>
            <person name="Mortazavi A."/>
        </authorList>
    </citation>
    <scope>NUCLEOTIDE SEQUENCE</scope>
    <source>
        <strain evidence="2">ALL</strain>
    </source>
</reference>
<keyword evidence="1" id="KW-1133">Transmembrane helix</keyword>
<comment type="caution">
    <text evidence="2">The sequence shown here is derived from an EMBL/GenBank/DDBJ whole genome shotgun (WGS) entry which is preliminary data.</text>
</comment>
<keyword evidence="1" id="KW-0472">Membrane</keyword>
<gene>
    <name evidence="2" type="ORF">L596_015186</name>
</gene>
<proteinExistence type="predicted"/>
<reference evidence="2" key="2">
    <citation type="journal article" date="2015" name="Genome Biol.">
        <title>Comparative genomics of Steinernema reveals deeply conserved gene regulatory networks.</title>
        <authorList>
            <person name="Dillman A.R."/>
            <person name="Macchietto M."/>
            <person name="Porter C.F."/>
            <person name="Rogers A."/>
            <person name="Williams B."/>
            <person name="Antoshechkin I."/>
            <person name="Lee M.M."/>
            <person name="Goodwin Z."/>
            <person name="Lu X."/>
            <person name="Lewis E.E."/>
            <person name="Goodrich-Blair H."/>
            <person name="Stock S.P."/>
            <person name="Adams B.J."/>
            <person name="Sternberg P.W."/>
            <person name="Mortazavi A."/>
        </authorList>
    </citation>
    <scope>NUCLEOTIDE SEQUENCE [LARGE SCALE GENOMIC DNA]</scope>
    <source>
        <strain evidence="2">ALL</strain>
    </source>
</reference>